<dbReference type="InterPro" id="IPR050664">
    <property type="entry name" value="Octanoyltrans_LipM/LipL"/>
</dbReference>
<evidence type="ECO:0000313" key="2">
    <source>
        <dbReference type="EMBL" id="RSN68747.1"/>
    </source>
</evidence>
<keyword evidence="2" id="KW-0436">Ligase</keyword>
<dbReference type="SUPFAM" id="SSF55681">
    <property type="entry name" value="Class II aaRS and biotin synthetases"/>
    <property type="match status" value="1"/>
</dbReference>
<name>A0A429G4J4_9CREN</name>
<dbReference type="InterPro" id="IPR045864">
    <property type="entry name" value="aa-tRNA-synth_II/BPL/LPL"/>
</dbReference>
<dbReference type="PROSITE" id="PS51733">
    <property type="entry name" value="BPL_LPL_CATALYTIC"/>
    <property type="match status" value="1"/>
</dbReference>
<dbReference type="EMBL" id="RCOR01000025">
    <property type="protein sequence ID" value="RSN68747.1"/>
    <property type="molecule type" value="Genomic_DNA"/>
</dbReference>
<dbReference type="PANTHER" id="PTHR43679:SF2">
    <property type="entry name" value="OCTANOYL-[GCVH]:PROTEIN N-OCTANOYLTRANSFERASE"/>
    <property type="match status" value="1"/>
</dbReference>
<dbReference type="CDD" id="cd16443">
    <property type="entry name" value="LplA"/>
    <property type="match status" value="1"/>
</dbReference>
<dbReference type="Proteomes" id="UP000278149">
    <property type="component" value="Unassembled WGS sequence"/>
</dbReference>
<evidence type="ECO:0000259" key="1">
    <source>
        <dbReference type="PROSITE" id="PS51733"/>
    </source>
</evidence>
<dbReference type="AlphaFoldDB" id="A0A429G4J4"/>
<evidence type="ECO:0000313" key="3">
    <source>
        <dbReference type="Proteomes" id="UP000278149"/>
    </source>
</evidence>
<organism evidence="2 3">
    <name type="scientific">Candidatus Korarchaeum cryptofilum</name>
    <dbReference type="NCBI Taxonomy" id="498846"/>
    <lineage>
        <taxon>Archaea</taxon>
        <taxon>Thermoproteota</taxon>
        <taxon>Candidatus Korarchaeia</taxon>
        <taxon>Candidatus Korarchaeales</taxon>
        <taxon>Candidatus Korarchaeaceae</taxon>
        <taxon>Candidatus Korarchaeum</taxon>
    </lineage>
</organism>
<dbReference type="RefSeq" id="WP_125741812.1">
    <property type="nucleotide sequence ID" value="NZ_RCOR01000025.1"/>
</dbReference>
<feature type="domain" description="BPL/LPL catalytic" evidence="1">
    <location>
        <begin position="24"/>
        <end position="216"/>
    </location>
</feature>
<dbReference type="Pfam" id="PF21948">
    <property type="entry name" value="LplA-B_cat"/>
    <property type="match status" value="1"/>
</dbReference>
<protein>
    <submittedName>
        <fullName evidence="2">Lipoate--protein ligase family protein</fullName>
    </submittedName>
</protein>
<reference evidence="2 3" key="1">
    <citation type="submission" date="2018-10" db="EMBL/GenBank/DDBJ databases">
        <title>Co-occurring genomic capacity for anaerobic methane metabolism and dissimilatory sulfite reduction discovered in the Korarchaeota.</title>
        <authorList>
            <person name="Mckay L.J."/>
            <person name="Dlakic M."/>
            <person name="Fields M.W."/>
            <person name="Delmont T.O."/>
            <person name="Eren A.M."/>
            <person name="Jay Z.J."/>
            <person name="Klingelsmith K.B."/>
            <person name="Rusch D.B."/>
            <person name="Inskeep W.P."/>
        </authorList>
    </citation>
    <scope>NUCLEOTIDE SEQUENCE [LARGE SCALE GENOMIC DNA]</scope>
    <source>
        <strain evidence="2 3">WS</strain>
    </source>
</reference>
<comment type="caution">
    <text evidence="2">The sequence shown here is derived from an EMBL/GenBank/DDBJ whole genome shotgun (WGS) entry which is preliminary data.</text>
</comment>
<proteinExistence type="predicted"/>
<gene>
    <name evidence="2" type="ORF">D9Q81_05360</name>
</gene>
<dbReference type="PANTHER" id="PTHR43679">
    <property type="entry name" value="OCTANOYLTRANSFERASE LIPM-RELATED"/>
    <property type="match status" value="1"/>
</dbReference>
<sequence>MRWRLLLESGDAALNMAIDEALMRFGIPTVRFYRFSPSAITIGYFQRISSSVNLEEVRRANVRVVRRITGGGSVYHDENGELTYSVAGGEALFPRGVLESMKYICEGVVRTIRILGADAEFSGVNDVLISNKKVSGSAQAREGGNLLQHGTIMYATDLERLASLLWVPREKLEDKGLRSILERVTTISREVNRDLSFDEVLNAAIEGFSFLGEFQEGELSEEEWKLVDMLVEKYSSDSWNFRR</sequence>
<dbReference type="InterPro" id="IPR004143">
    <property type="entry name" value="BPL_LPL_catalytic"/>
</dbReference>
<dbReference type="GO" id="GO:0016874">
    <property type="term" value="F:ligase activity"/>
    <property type="evidence" value="ECO:0007669"/>
    <property type="project" value="UniProtKB-KW"/>
</dbReference>
<accession>A0A429G4J4</accession>
<dbReference type="Gene3D" id="3.30.930.10">
    <property type="entry name" value="Bira Bifunctional Protein, Domain 2"/>
    <property type="match status" value="1"/>
</dbReference>